<proteinExistence type="predicted"/>
<name>A0ABS3AX30_9XANT</name>
<gene>
    <name evidence="1" type="ORF">JR064_00230</name>
</gene>
<reference evidence="1 2" key="1">
    <citation type="submission" date="2021-02" db="EMBL/GenBank/DDBJ databases">
        <title>Taxonomically Unique Crown Gall-Associated Xanthomonas Stains Have Deficiency in Virulence Repertories.</title>
        <authorList>
            <person name="Mafakheri H."/>
            <person name="Taghavi S.M."/>
            <person name="Dimkic I."/>
            <person name="Nemanja K."/>
            <person name="Osdaghi E."/>
        </authorList>
    </citation>
    <scope>NUCLEOTIDE SEQUENCE [LARGE SCALE GENOMIC DNA]</scope>
    <source>
        <strain evidence="1 2">FX4</strain>
    </source>
</reference>
<dbReference type="Proteomes" id="UP000695802">
    <property type="component" value="Unassembled WGS sequence"/>
</dbReference>
<accession>A0ABS3AX30</accession>
<evidence type="ECO:0000313" key="2">
    <source>
        <dbReference type="Proteomes" id="UP000695802"/>
    </source>
</evidence>
<sequence>MISDQDTAEKICNKILNANASLDEAIALAMDAASEEEAKRIRQVIGRISGELLLNLLNPLYREHPSIKPDGFFLPEDYSRS</sequence>
<keyword evidence="2" id="KW-1185">Reference proteome</keyword>
<protein>
    <submittedName>
        <fullName evidence="1">Uncharacterized protein</fullName>
    </submittedName>
</protein>
<comment type="caution">
    <text evidence="1">The sequence shown here is derived from an EMBL/GenBank/DDBJ whole genome shotgun (WGS) entry which is preliminary data.</text>
</comment>
<evidence type="ECO:0000313" key="1">
    <source>
        <dbReference type="EMBL" id="MBN6100593.1"/>
    </source>
</evidence>
<dbReference type="RefSeq" id="WP_179563648.1">
    <property type="nucleotide sequence ID" value="NZ_JAFIWB010000001.1"/>
</dbReference>
<organism evidence="1 2">
    <name type="scientific">Xanthomonas bonasiae</name>
    <dbReference type="NCBI Taxonomy" id="2810351"/>
    <lineage>
        <taxon>Bacteria</taxon>
        <taxon>Pseudomonadati</taxon>
        <taxon>Pseudomonadota</taxon>
        <taxon>Gammaproteobacteria</taxon>
        <taxon>Lysobacterales</taxon>
        <taxon>Lysobacteraceae</taxon>
        <taxon>Xanthomonas</taxon>
    </lineage>
</organism>
<dbReference type="EMBL" id="JAFIWB010000001">
    <property type="protein sequence ID" value="MBN6100593.1"/>
    <property type="molecule type" value="Genomic_DNA"/>
</dbReference>